<protein>
    <recommendedName>
        <fullName evidence="1">GmrSD restriction endonucleases N-terminal domain-containing protein</fullName>
    </recommendedName>
</protein>
<feature type="domain" description="GmrSD restriction endonucleases N-terminal" evidence="1">
    <location>
        <begin position="21"/>
        <end position="209"/>
    </location>
</feature>
<proteinExistence type="predicted"/>
<dbReference type="Proteomes" id="UP000032900">
    <property type="component" value="Unassembled WGS sequence"/>
</dbReference>
<organism evidence="2 3">
    <name type="scientific">Geofilum rubicundum JCM 15548</name>
    <dbReference type="NCBI Taxonomy" id="1236989"/>
    <lineage>
        <taxon>Bacteria</taxon>
        <taxon>Pseudomonadati</taxon>
        <taxon>Bacteroidota</taxon>
        <taxon>Bacteroidia</taxon>
        <taxon>Marinilabiliales</taxon>
        <taxon>Marinilabiliaceae</taxon>
        <taxon>Geofilum</taxon>
    </lineage>
</organism>
<keyword evidence="3" id="KW-1185">Reference proteome</keyword>
<dbReference type="InterPro" id="IPR004919">
    <property type="entry name" value="GmrSD_N"/>
</dbReference>
<dbReference type="EMBL" id="BAZW01000006">
    <property type="protein sequence ID" value="GAO29129.1"/>
    <property type="molecule type" value="Genomic_DNA"/>
</dbReference>
<sequence>MENRVYYGEYSLKHWIDLILKQNIILPDYQRFFVWNEKKVKTLIETLKNKQFVPPITIGAFKIGETNQNLILDGQQRLTSILLAHLGLYPDTRTYKSRIEIFASENDEEVEEEDKLLLDNILEWNFNKLTEKGKNKAAILDKVIDGNYKSIDLQINDDFLKTTFLGFSYLVPNISDEKEQQKYYSSVFRNINIQGEALLPQESRASLYFLDHDLVGFFSPDFFSRIVIKTISSDAKGDFVRYLSLLANFHKDGNANRVARGYKPKMEKFYEEYIYASINNLDSETYGKLTNIIPNKDYVEQLSMLHDLIEQLNIPKESPSIIDLDIYLFGLIYIVIFKQRKVDIDKKEELMEKLVEKISQYKNSYSHKRSPNNLGHLRARITDSVTIYNQYLSHES</sequence>
<gene>
    <name evidence="2" type="ORF">JCM15548_11287</name>
</gene>
<evidence type="ECO:0000259" key="1">
    <source>
        <dbReference type="Pfam" id="PF03235"/>
    </source>
</evidence>
<dbReference type="OrthoDB" id="9798761at2"/>
<name>A0A0E9LV48_9BACT</name>
<dbReference type="PANTHER" id="PTHR39639">
    <property type="entry name" value="CHROMOSOME 16, WHOLE GENOME SHOTGUN SEQUENCE"/>
    <property type="match status" value="1"/>
</dbReference>
<accession>A0A0E9LV48</accession>
<evidence type="ECO:0000313" key="2">
    <source>
        <dbReference type="EMBL" id="GAO29129.1"/>
    </source>
</evidence>
<dbReference type="PANTHER" id="PTHR39639:SF1">
    <property type="entry name" value="DUF262 DOMAIN-CONTAINING PROTEIN"/>
    <property type="match status" value="1"/>
</dbReference>
<dbReference type="AlphaFoldDB" id="A0A0E9LV48"/>
<evidence type="ECO:0000313" key="3">
    <source>
        <dbReference type="Proteomes" id="UP000032900"/>
    </source>
</evidence>
<dbReference type="RefSeq" id="WP_062122990.1">
    <property type="nucleotide sequence ID" value="NZ_BAZW01000006.1"/>
</dbReference>
<dbReference type="Pfam" id="PF03235">
    <property type="entry name" value="GmrSD_N"/>
    <property type="match status" value="1"/>
</dbReference>
<reference evidence="2 3" key="1">
    <citation type="journal article" date="2015" name="Microbes Environ.">
        <title>Distribution and evolution of nitrogen fixation genes in the phylum bacteroidetes.</title>
        <authorList>
            <person name="Inoue J."/>
            <person name="Oshima K."/>
            <person name="Suda W."/>
            <person name="Sakamoto M."/>
            <person name="Iino T."/>
            <person name="Noda S."/>
            <person name="Hongoh Y."/>
            <person name="Hattori M."/>
            <person name="Ohkuma M."/>
        </authorList>
    </citation>
    <scope>NUCLEOTIDE SEQUENCE [LARGE SCALE GENOMIC DNA]</scope>
    <source>
        <strain evidence="2">JCM 15548</strain>
    </source>
</reference>
<comment type="caution">
    <text evidence="2">The sequence shown here is derived from an EMBL/GenBank/DDBJ whole genome shotgun (WGS) entry which is preliminary data.</text>
</comment>